<keyword evidence="13 16" id="KW-0472">Membrane</keyword>
<evidence type="ECO:0000313" key="19">
    <source>
        <dbReference type="EMBL" id="KAJ4850388.1"/>
    </source>
</evidence>
<dbReference type="InterPro" id="IPR013210">
    <property type="entry name" value="LRR_N_plant-typ"/>
</dbReference>
<evidence type="ECO:0000256" key="10">
    <source>
        <dbReference type="ARBA" id="ARBA00022777"/>
    </source>
</evidence>
<feature type="domain" description="Serine-threonine/tyrosine-protein kinase catalytic" evidence="17">
    <location>
        <begin position="594"/>
        <end position="692"/>
    </location>
</feature>
<dbReference type="FunFam" id="3.80.10.10:FF:000317">
    <property type="entry name" value="Inactive leucine-rich repeat receptor-like protein kinase"/>
    <property type="match status" value="1"/>
</dbReference>
<comment type="subcellular location">
    <subcellularLocation>
        <location evidence="1">Membrane</location>
        <topology evidence="1">Single-pass membrane protein</topology>
    </subcellularLocation>
</comment>
<dbReference type="EC" id="2.7.11.1" evidence="2"/>
<keyword evidence="5" id="KW-0808">Transferase</keyword>
<dbReference type="PANTHER" id="PTHR48005:SF13">
    <property type="entry name" value="SERINE_THREONINE-PROTEIN KINASE DDB_G0278509-RELATED"/>
    <property type="match status" value="1"/>
</dbReference>
<reference evidence="19" key="1">
    <citation type="submission" date="2022-02" db="EMBL/GenBank/DDBJ databases">
        <authorList>
            <person name="Henning P.M."/>
            <person name="McCubbin A.G."/>
            <person name="Shore J.S."/>
        </authorList>
    </citation>
    <scope>NUCLEOTIDE SEQUENCE</scope>
    <source>
        <strain evidence="19">F60SS</strain>
        <tissue evidence="19">Leaves</tissue>
    </source>
</reference>
<evidence type="ECO:0000256" key="16">
    <source>
        <dbReference type="SAM" id="Phobius"/>
    </source>
</evidence>
<evidence type="ECO:0000256" key="13">
    <source>
        <dbReference type="ARBA" id="ARBA00023136"/>
    </source>
</evidence>
<dbReference type="InterPro" id="IPR001245">
    <property type="entry name" value="Ser-Thr/Tyr_kinase_cat_dom"/>
</dbReference>
<reference evidence="19" key="2">
    <citation type="journal article" date="2023" name="Plants (Basel)">
        <title>Annotation of the Turnera subulata (Passifloraceae) Draft Genome Reveals the S-Locus Evolved after the Divergence of Turneroideae from Passifloroideae in a Stepwise Manner.</title>
        <authorList>
            <person name="Henning P.M."/>
            <person name="Roalson E.H."/>
            <person name="Mir W."/>
            <person name="McCubbin A.G."/>
            <person name="Shore J.S."/>
        </authorList>
    </citation>
    <scope>NUCLEOTIDE SEQUENCE</scope>
    <source>
        <strain evidence="19">F60SS</strain>
    </source>
</reference>
<evidence type="ECO:0000256" key="5">
    <source>
        <dbReference type="ARBA" id="ARBA00022679"/>
    </source>
</evidence>
<dbReference type="Pfam" id="PF00560">
    <property type="entry name" value="LRR_1"/>
    <property type="match status" value="4"/>
</dbReference>
<evidence type="ECO:0000256" key="1">
    <source>
        <dbReference type="ARBA" id="ARBA00004167"/>
    </source>
</evidence>
<comment type="catalytic activity">
    <reaction evidence="15">
        <text>L-seryl-[protein] + ATP = O-phospho-L-seryl-[protein] + ADP + H(+)</text>
        <dbReference type="Rhea" id="RHEA:17989"/>
        <dbReference type="Rhea" id="RHEA-COMP:9863"/>
        <dbReference type="Rhea" id="RHEA-COMP:11604"/>
        <dbReference type="ChEBI" id="CHEBI:15378"/>
        <dbReference type="ChEBI" id="CHEBI:29999"/>
        <dbReference type="ChEBI" id="CHEBI:30616"/>
        <dbReference type="ChEBI" id="CHEBI:83421"/>
        <dbReference type="ChEBI" id="CHEBI:456216"/>
        <dbReference type="EC" id="2.7.11.1"/>
    </reaction>
</comment>
<accession>A0A9Q0GIW8</accession>
<sequence length="796" mass="87161">MVGAGPAKCMSIPTLHNNTDQEALLALKAAITYDPQSLLARNWTTNTSFCNWAGITCSNRRERVTTLNISGMGLVGTIPPQLGNLSFLWLIDIQENRFHGYIPPELANLRRIQYLSFSSNNLTGTIPDAFFNMSSLVGIRVTYNMLHGNLPRNICDHLPNLVSLLLSGNSFSGQIPPDIWKCRRLQKISLSLNYFVGEIPEEVGYLPMLRILYLGGNNLTGMYDNVMYSMVENFAAATEQYLPISDSPICNSPIPESLFNISTLVLIDLDANRLSGFLPTSIGNLRNLQFLTLENNFLTNDPSSPEIDFLTSLANCKALTKLRLEYNLFSGFLPQSIGNLTSNLTDLLMGYNNLVGNLPGELGNLTGLITLSLTSNNLSGAIPPSVAGMGNLQLLDLSTNKLNGSIPADLCYARSLSELNLQQNQLSGVLPDCIGLLTSLRLLLLDVNALSSSIPLSLWGLKDLIMLTLTSNSLNGSLPPQVGDMTALTQLNLSGNYLSGDIPSTLGKLQSLQTLELSNNSFHGAIPESFGNFKSLVSLDLSYNNLSGKIPKSLEEVVSLRDFKSILLRFVLPLAASLVLVAAITLLVKYGLDGVVSTKIDVYSFGIMLMEIFTRRKPTDEMFDGGISLASWVKASLPSSTMTIVDSNMLNGDNRNSVNEKKCLISVMEMALQCAHELPEERLNMIEISARLRKIRTYGMDGVVSTKIDVYSFGIMLMETFTRKKPTDAMFDGGISLASWVKVSLPSSIMSIVDSNMLIGENRNSVNEEKCLISIMELALQCAHELPEERINVIEI</sequence>
<keyword evidence="6 16" id="KW-0812">Transmembrane</keyword>
<evidence type="ECO:0000256" key="7">
    <source>
        <dbReference type="ARBA" id="ARBA00022729"/>
    </source>
</evidence>
<evidence type="ECO:0000256" key="14">
    <source>
        <dbReference type="ARBA" id="ARBA00047899"/>
    </source>
</evidence>
<dbReference type="Gene3D" id="1.10.510.10">
    <property type="entry name" value="Transferase(Phosphotransferase) domain 1"/>
    <property type="match status" value="2"/>
</dbReference>
<keyword evidence="8" id="KW-0677">Repeat</keyword>
<dbReference type="GO" id="GO:0005524">
    <property type="term" value="F:ATP binding"/>
    <property type="evidence" value="ECO:0007669"/>
    <property type="project" value="UniProtKB-KW"/>
</dbReference>
<feature type="transmembrane region" description="Helical" evidence="16">
    <location>
        <begin position="566"/>
        <end position="588"/>
    </location>
</feature>
<dbReference type="InterPro" id="IPR003591">
    <property type="entry name" value="Leu-rich_rpt_typical-subtyp"/>
</dbReference>
<dbReference type="SUPFAM" id="SSF56112">
    <property type="entry name" value="Protein kinase-like (PK-like)"/>
    <property type="match status" value="2"/>
</dbReference>
<dbReference type="Pfam" id="PF13855">
    <property type="entry name" value="LRR_8"/>
    <property type="match status" value="2"/>
</dbReference>
<dbReference type="Pfam" id="PF08263">
    <property type="entry name" value="LRRNT_2"/>
    <property type="match status" value="1"/>
</dbReference>
<dbReference type="InterPro" id="IPR001611">
    <property type="entry name" value="Leu-rich_rpt"/>
</dbReference>
<dbReference type="FunFam" id="3.80.10.10:FF:000383">
    <property type="entry name" value="Leucine-rich repeat receptor protein kinase EMS1"/>
    <property type="match status" value="1"/>
</dbReference>
<keyword evidence="10" id="KW-0418">Kinase</keyword>
<dbReference type="InterPro" id="IPR032675">
    <property type="entry name" value="LRR_dom_sf"/>
</dbReference>
<dbReference type="EMBL" id="JAKUCV010000348">
    <property type="protein sequence ID" value="KAJ4850388.1"/>
    <property type="molecule type" value="Genomic_DNA"/>
</dbReference>
<evidence type="ECO:0000256" key="4">
    <source>
        <dbReference type="ARBA" id="ARBA00022614"/>
    </source>
</evidence>
<dbReference type="GO" id="GO:0004674">
    <property type="term" value="F:protein serine/threonine kinase activity"/>
    <property type="evidence" value="ECO:0007669"/>
    <property type="project" value="UniProtKB-KW"/>
</dbReference>
<keyword evidence="20" id="KW-1185">Reference proteome</keyword>
<gene>
    <name evidence="19" type="ORF">Tsubulata_050239</name>
</gene>
<evidence type="ECO:0000256" key="12">
    <source>
        <dbReference type="ARBA" id="ARBA00022989"/>
    </source>
</evidence>
<dbReference type="InterPro" id="IPR011009">
    <property type="entry name" value="Kinase-like_dom_sf"/>
</dbReference>
<evidence type="ECO:0000313" key="20">
    <source>
        <dbReference type="Proteomes" id="UP001141552"/>
    </source>
</evidence>
<keyword evidence="9" id="KW-0547">Nucleotide-binding</keyword>
<evidence type="ECO:0000259" key="18">
    <source>
        <dbReference type="Pfam" id="PF08263"/>
    </source>
</evidence>
<dbReference type="Proteomes" id="UP001141552">
    <property type="component" value="Unassembled WGS sequence"/>
</dbReference>
<keyword evidence="12 16" id="KW-1133">Transmembrane helix</keyword>
<protein>
    <recommendedName>
        <fullName evidence="2">non-specific serine/threonine protein kinase</fullName>
        <ecNumber evidence="2">2.7.11.1</ecNumber>
    </recommendedName>
</protein>
<dbReference type="AlphaFoldDB" id="A0A9Q0GIW8"/>
<proteinExistence type="predicted"/>
<dbReference type="InterPro" id="IPR051420">
    <property type="entry name" value="Ser_Thr_Kinases_DiverseReg"/>
</dbReference>
<dbReference type="GO" id="GO:0016020">
    <property type="term" value="C:membrane"/>
    <property type="evidence" value="ECO:0007669"/>
    <property type="project" value="UniProtKB-SubCell"/>
</dbReference>
<evidence type="ECO:0000256" key="3">
    <source>
        <dbReference type="ARBA" id="ARBA00022527"/>
    </source>
</evidence>
<evidence type="ECO:0000256" key="6">
    <source>
        <dbReference type="ARBA" id="ARBA00022692"/>
    </source>
</evidence>
<evidence type="ECO:0000256" key="9">
    <source>
        <dbReference type="ARBA" id="ARBA00022741"/>
    </source>
</evidence>
<evidence type="ECO:0000259" key="17">
    <source>
        <dbReference type="Pfam" id="PF07714"/>
    </source>
</evidence>
<keyword evidence="11" id="KW-0067">ATP-binding</keyword>
<keyword evidence="4" id="KW-0433">Leucine-rich repeat</keyword>
<evidence type="ECO:0000256" key="2">
    <source>
        <dbReference type="ARBA" id="ARBA00012513"/>
    </source>
</evidence>
<feature type="domain" description="Leucine-rich repeat-containing N-terminal plant-type" evidence="18">
    <location>
        <begin position="17"/>
        <end position="58"/>
    </location>
</feature>
<dbReference type="FunFam" id="3.80.10.10:FF:000129">
    <property type="entry name" value="Leucine-rich repeat receptor-like kinase"/>
    <property type="match status" value="1"/>
</dbReference>
<evidence type="ECO:0000256" key="15">
    <source>
        <dbReference type="ARBA" id="ARBA00048679"/>
    </source>
</evidence>
<dbReference type="SUPFAM" id="SSF52047">
    <property type="entry name" value="RNI-like"/>
    <property type="match status" value="1"/>
</dbReference>
<organism evidence="19 20">
    <name type="scientific">Turnera subulata</name>
    <dbReference type="NCBI Taxonomy" id="218843"/>
    <lineage>
        <taxon>Eukaryota</taxon>
        <taxon>Viridiplantae</taxon>
        <taxon>Streptophyta</taxon>
        <taxon>Embryophyta</taxon>
        <taxon>Tracheophyta</taxon>
        <taxon>Spermatophyta</taxon>
        <taxon>Magnoliopsida</taxon>
        <taxon>eudicotyledons</taxon>
        <taxon>Gunneridae</taxon>
        <taxon>Pentapetalae</taxon>
        <taxon>rosids</taxon>
        <taxon>fabids</taxon>
        <taxon>Malpighiales</taxon>
        <taxon>Passifloraceae</taxon>
        <taxon>Turnera</taxon>
    </lineage>
</organism>
<dbReference type="OrthoDB" id="676979at2759"/>
<dbReference type="SUPFAM" id="SSF52058">
    <property type="entry name" value="L domain-like"/>
    <property type="match status" value="1"/>
</dbReference>
<evidence type="ECO:0000256" key="11">
    <source>
        <dbReference type="ARBA" id="ARBA00022840"/>
    </source>
</evidence>
<dbReference type="SMART" id="SM00369">
    <property type="entry name" value="LRR_TYP"/>
    <property type="match status" value="10"/>
</dbReference>
<keyword evidence="7" id="KW-0732">Signal</keyword>
<comment type="catalytic activity">
    <reaction evidence="14">
        <text>L-threonyl-[protein] + ATP = O-phospho-L-threonyl-[protein] + ADP + H(+)</text>
        <dbReference type="Rhea" id="RHEA:46608"/>
        <dbReference type="Rhea" id="RHEA-COMP:11060"/>
        <dbReference type="Rhea" id="RHEA-COMP:11605"/>
        <dbReference type="ChEBI" id="CHEBI:15378"/>
        <dbReference type="ChEBI" id="CHEBI:30013"/>
        <dbReference type="ChEBI" id="CHEBI:30616"/>
        <dbReference type="ChEBI" id="CHEBI:61977"/>
        <dbReference type="ChEBI" id="CHEBI:456216"/>
        <dbReference type="EC" id="2.7.11.1"/>
    </reaction>
</comment>
<evidence type="ECO:0000256" key="8">
    <source>
        <dbReference type="ARBA" id="ARBA00022737"/>
    </source>
</evidence>
<name>A0A9Q0GIW8_9ROSI</name>
<dbReference type="Pfam" id="PF07714">
    <property type="entry name" value="PK_Tyr_Ser-Thr"/>
    <property type="match status" value="1"/>
</dbReference>
<comment type="caution">
    <text evidence="19">The sequence shown here is derived from an EMBL/GenBank/DDBJ whole genome shotgun (WGS) entry which is preliminary data.</text>
</comment>
<dbReference type="PANTHER" id="PTHR48005">
    <property type="entry name" value="LEUCINE RICH REPEAT KINASE 2"/>
    <property type="match status" value="1"/>
</dbReference>
<dbReference type="Gene3D" id="3.80.10.10">
    <property type="entry name" value="Ribonuclease Inhibitor"/>
    <property type="match status" value="4"/>
</dbReference>
<keyword evidence="3" id="KW-0723">Serine/threonine-protein kinase</keyword>